<feature type="compositionally biased region" description="Polar residues" evidence="1">
    <location>
        <begin position="1416"/>
        <end position="1425"/>
    </location>
</feature>
<evidence type="ECO:0000256" key="2">
    <source>
        <dbReference type="SAM" id="SignalP"/>
    </source>
</evidence>
<feature type="compositionally biased region" description="Basic and acidic residues" evidence="1">
    <location>
        <begin position="1054"/>
        <end position="1063"/>
    </location>
</feature>
<feature type="compositionally biased region" description="Basic and acidic residues" evidence="1">
    <location>
        <begin position="418"/>
        <end position="440"/>
    </location>
</feature>
<feature type="signal peptide" evidence="2">
    <location>
        <begin position="1"/>
        <end position="19"/>
    </location>
</feature>
<feature type="compositionally biased region" description="Polar residues" evidence="1">
    <location>
        <begin position="321"/>
        <end position="330"/>
    </location>
</feature>
<dbReference type="EMBL" id="CAKXAJ010024941">
    <property type="protein sequence ID" value="CAH2233135.1"/>
    <property type="molecule type" value="Genomic_DNA"/>
</dbReference>
<feature type="region of interest" description="Disordered" evidence="1">
    <location>
        <begin position="1322"/>
        <end position="1496"/>
    </location>
</feature>
<feature type="compositionally biased region" description="Basic and acidic residues" evidence="1">
    <location>
        <begin position="1481"/>
        <end position="1494"/>
    </location>
</feature>
<proteinExistence type="predicted"/>
<evidence type="ECO:0000313" key="4">
    <source>
        <dbReference type="Proteomes" id="UP000838756"/>
    </source>
</evidence>
<keyword evidence="2" id="KW-0732">Signal</keyword>
<feature type="region of interest" description="Disordered" evidence="1">
    <location>
        <begin position="321"/>
        <end position="353"/>
    </location>
</feature>
<feature type="chain" id="PRO_5035850301" evidence="2">
    <location>
        <begin position="20"/>
        <end position="1530"/>
    </location>
</feature>
<feature type="compositionally biased region" description="Acidic residues" evidence="1">
    <location>
        <begin position="477"/>
        <end position="502"/>
    </location>
</feature>
<evidence type="ECO:0000256" key="1">
    <source>
        <dbReference type="SAM" id="MobiDB-lite"/>
    </source>
</evidence>
<feature type="compositionally biased region" description="Basic and acidic residues" evidence="1">
    <location>
        <begin position="452"/>
        <end position="476"/>
    </location>
</feature>
<reference evidence="3" key="1">
    <citation type="submission" date="2022-03" db="EMBL/GenBank/DDBJ databases">
        <authorList>
            <person name="Lindestad O."/>
        </authorList>
    </citation>
    <scope>NUCLEOTIDE SEQUENCE</scope>
</reference>
<feature type="compositionally biased region" description="Basic and acidic residues" evidence="1">
    <location>
        <begin position="331"/>
        <end position="345"/>
    </location>
</feature>
<feature type="region of interest" description="Disordered" evidence="1">
    <location>
        <begin position="418"/>
        <end position="511"/>
    </location>
</feature>
<gene>
    <name evidence="3" type="primary">jg13998</name>
    <name evidence="3" type="ORF">PAEG_LOCUS11262</name>
</gene>
<organism evidence="3 4">
    <name type="scientific">Pararge aegeria aegeria</name>
    <dbReference type="NCBI Taxonomy" id="348720"/>
    <lineage>
        <taxon>Eukaryota</taxon>
        <taxon>Metazoa</taxon>
        <taxon>Ecdysozoa</taxon>
        <taxon>Arthropoda</taxon>
        <taxon>Hexapoda</taxon>
        <taxon>Insecta</taxon>
        <taxon>Pterygota</taxon>
        <taxon>Neoptera</taxon>
        <taxon>Endopterygota</taxon>
        <taxon>Lepidoptera</taxon>
        <taxon>Glossata</taxon>
        <taxon>Ditrysia</taxon>
        <taxon>Papilionoidea</taxon>
        <taxon>Nymphalidae</taxon>
        <taxon>Satyrinae</taxon>
        <taxon>Satyrini</taxon>
        <taxon>Parargina</taxon>
        <taxon>Pararge</taxon>
    </lineage>
</organism>
<sequence>MHIPIVFILLVIQCTLCPSIRVPVNWSDDSEVNTSEQLKNTVKHEDANEEHIPHEYFHYTAKKPQFAINIAKAHGVQSPEKLFKSHPITPHTGFPKPRLGDHRIHPEKILARPYRGFVQSSGGSHYAKPATTSFEVYHPYKSEEPALQQLYKDPNVDKIRNNLRDSHHKLQKYQNEAGQSNVTKNEYVESPVEIDHRKLPQKNIPTQFEVHRPQRRPVYYNYPPKPIHRENLVSQKLRHPWSQNIAKVTPIHYRPIKNHLHGLRQQHSLKFDDERNEYPQLLPQEDEEESEGYDIYQKGKARFVQLKDDVDDTINKVLQQNRQHAGSNLESHSEERDNENTSSKEVDDDDFVPVKNYAQVRKTEVTKHLPREAAVQDAENFEEIQNAPRLREAIKSKKAQIVYSEEGYEDTAYDHAGEQKHASDHENHGGYLKQDAESKGKYKTPSLSTKYKNKEGSKHGNQIEHDEKWENDIKQNEDEDESDYYESEEEVSDNNNETEESEENNRNKRNTEGIVNLDIGISKKNIDTLKEKNKEQDVVNHVVIKRDVLLNASNEKSIQKKQADSIKKKYPYYFQNLKLLSKNSPLRYAENFELIPKKSNGGSEFYDSKSQLECPEVEDDVDAIPDKLKKEGHPDESIENLSEEAKDKAKFSTLENKQRLKGLGDKIDCFKAKYFGENPLDNPFFQEDTIENPEPVIKPTLDVFNNIQVDKYTEDELLTQNSDIINVLGVVRKNQNESSSPSTAINVDRAKYNSNVTFSIPDTKNLTLSYIRKKRATPFTYEPYKIIKDSQIPDSKKTTTSSNISPLIKQLQLSRVIDKVTMNQDKDLSVKKNNTKVYKTIGKGDRKENQNDKSNDTSIPSFVDVNSDLRRGEPRYEIRPQNHKPQYTPVENKKAISRVDNKEQTAYIESTTQNQLKKSKRRKPTMKPYFDVSQFLPKSIDTQNTASSNRVRRIIRTSTVIPTTERLNRQKYRQSNSSEKEYDEQNDNEKTKIMTTSVKPTIRKKTRGTTTTIKPIKVENETEPPKLRLVTRFRDYEPNQETITSYDATTIPNDNERNSPKYTEKKRKSTKSTLVTDTKTYGEGDGDEDDMRKEEVDDLIGVKHDEEYLPLYDRVVNKINRLKNEDLNKKMDHSYDSDVYGDNASEDKFHFDEDDDDDEEEEEEEEEEDEEENDDSGVKDKDNDEYEDEGEDKENEQAETNSNDKESQLEITTSEPTKRTLAKTTEAPATTTESRSAEIQLKPTISKKKMEIHTELPFNKSSPHVTQFKQDIKEFEIIKELTPKPKKKNNKNKETLDLFRDEKLAEEVNKLGDVEVFRENLDVKSGPKHGGNYRSITPEELEKENRHVKNKGDVETSQTETRKFIEVNTEIPSRRRVGYTSRSTPQRNGSEKSDKYVELRDTYDPKPRLHGGNLKLPQSRSQNRNSKSERYVDINEDENEEPSRMHGGNFKSYGSSRNSGRPMHGGNYRSAKLVQSEESEEKPTQTRGKSRDRGNAVASLNGYARAVPILTTTPGFILDPSKRMYYYVDA</sequence>
<feature type="compositionally biased region" description="Low complexity" evidence="1">
    <location>
        <begin position="1222"/>
        <end position="1232"/>
    </location>
</feature>
<dbReference type="OrthoDB" id="6915407at2759"/>
<feature type="compositionally biased region" description="Polar residues" evidence="1">
    <location>
        <begin position="907"/>
        <end position="916"/>
    </location>
</feature>
<feature type="region of interest" description="Disordered" evidence="1">
    <location>
        <begin position="1132"/>
        <end position="1248"/>
    </location>
</feature>
<name>A0A8S4R8Y7_9NEOP</name>
<feature type="compositionally biased region" description="Basic and acidic residues" evidence="1">
    <location>
        <begin position="1343"/>
        <end position="1365"/>
    </location>
</feature>
<protein>
    <submittedName>
        <fullName evidence="3">Jg13998 protein</fullName>
    </submittedName>
</protein>
<accession>A0A8S4R8Y7</accession>
<feature type="compositionally biased region" description="Acidic residues" evidence="1">
    <location>
        <begin position="1183"/>
        <end position="1194"/>
    </location>
</feature>
<feature type="region of interest" description="Disordered" evidence="1">
    <location>
        <begin position="1049"/>
        <end position="1092"/>
    </location>
</feature>
<feature type="compositionally biased region" description="Basic and acidic residues" evidence="1">
    <location>
        <begin position="867"/>
        <end position="880"/>
    </location>
</feature>
<feature type="compositionally biased region" description="Basic and acidic residues" evidence="1">
    <location>
        <begin position="891"/>
        <end position="903"/>
    </location>
</feature>
<feature type="region of interest" description="Disordered" evidence="1">
    <location>
        <begin position="839"/>
        <end position="924"/>
    </location>
</feature>
<keyword evidence="4" id="KW-1185">Reference proteome</keyword>
<comment type="caution">
    <text evidence="3">The sequence shown here is derived from an EMBL/GenBank/DDBJ whole genome shotgun (WGS) entry which is preliminary data.</text>
</comment>
<dbReference type="Proteomes" id="UP000838756">
    <property type="component" value="Unassembled WGS sequence"/>
</dbReference>
<feature type="compositionally biased region" description="Basic and acidic residues" evidence="1">
    <location>
        <begin position="1389"/>
        <end position="1407"/>
    </location>
</feature>
<feature type="region of interest" description="Disordered" evidence="1">
    <location>
        <begin position="967"/>
        <end position="988"/>
    </location>
</feature>
<feature type="compositionally biased region" description="Acidic residues" evidence="1">
    <location>
        <begin position="1152"/>
        <end position="1175"/>
    </location>
</feature>
<evidence type="ECO:0000313" key="3">
    <source>
        <dbReference type="EMBL" id="CAH2233135.1"/>
    </source>
</evidence>
<feature type="compositionally biased region" description="Basic and acidic residues" evidence="1">
    <location>
        <begin position="842"/>
        <end position="855"/>
    </location>
</feature>